<keyword evidence="2" id="KW-1185">Reference proteome</keyword>
<dbReference type="Proteomes" id="UP000007486">
    <property type="component" value="Chromosome"/>
</dbReference>
<evidence type="ECO:0000313" key="1">
    <source>
        <dbReference type="EMBL" id="ADY37278.1"/>
    </source>
</evidence>
<gene>
    <name evidence="1" type="ordered locus">Bacsa_2745</name>
</gene>
<reference evidence="1 2" key="1">
    <citation type="journal article" date="2011" name="Stand. Genomic Sci.">
        <title>Complete genome sequence of Bacteroides salanitronis type strain (BL78).</title>
        <authorList>
            <person name="Gronow S."/>
            <person name="Held B."/>
            <person name="Lucas S."/>
            <person name="Lapidus A."/>
            <person name="Del Rio T.G."/>
            <person name="Nolan M."/>
            <person name="Tice H."/>
            <person name="Deshpande S."/>
            <person name="Cheng J.F."/>
            <person name="Pitluck S."/>
            <person name="Liolios K."/>
            <person name="Pagani I."/>
            <person name="Ivanova N."/>
            <person name="Mavromatis K."/>
            <person name="Pati A."/>
            <person name="Tapia R."/>
            <person name="Han C."/>
            <person name="Goodwin L."/>
            <person name="Chen A."/>
            <person name="Palaniappan K."/>
            <person name="Land M."/>
            <person name="Hauser L."/>
            <person name="Chang Y.J."/>
            <person name="Jeffries C.D."/>
            <person name="Brambilla E.M."/>
            <person name="Rohde M."/>
            <person name="Goker M."/>
            <person name="Detter J.C."/>
            <person name="Woyke T."/>
            <person name="Bristow J."/>
            <person name="Markowitz V."/>
            <person name="Hugenholtz P."/>
            <person name="Kyrpides N.C."/>
            <person name="Klenk H.P."/>
            <person name="Eisen J.A."/>
        </authorList>
    </citation>
    <scope>NUCLEOTIDE SEQUENCE [LARGE SCALE GENOMIC DNA]</scope>
    <source>
        <strain evidence="1 2">DSM 18170</strain>
    </source>
</reference>
<accession>F0R0D4</accession>
<proteinExistence type="predicted"/>
<dbReference type="EMBL" id="CP002530">
    <property type="protein sequence ID" value="ADY37278.1"/>
    <property type="molecule type" value="Genomic_DNA"/>
</dbReference>
<dbReference type="KEGG" id="bsa:Bacsa_2745"/>
<sequence length="99" mass="10756">MEDGNQVVFNIYGGSRQINPTAATAIRNYYGGRFAADKLREESLNLSGFPPEAQALAVHVSHAGNLTLLRRPARAMRVGKRIGKEAPQTNISETADSLM</sequence>
<organism evidence="1 2">
    <name type="scientific">Phocaeicola salanitronis (strain DSM 18170 / JCM 13657 / CCUG 60908 / BL78)</name>
    <name type="common">Bacteroides salanitronis</name>
    <dbReference type="NCBI Taxonomy" id="667015"/>
    <lineage>
        <taxon>Bacteria</taxon>
        <taxon>Pseudomonadati</taxon>
        <taxon>Bacteroidota</taxon>
        <taxon>Bacteroidia</taxon>
        <taxon>Bacteroidales</taxon>
        <taxon>Bacteroidaceae</taxon>
        <taxon>Phocaeicola</taxon>
    </lineage>
</organism>
<dbReference type="HOGENOM" id="CLU_2314569_0_0_10"/>
<name>F0R0D4_PHOSB</name>
<protein>
    <submittedName>
        <fullName evidence="1">Uncharacterized protein</fullName>
    </submittedName>
</protein>
<evidence type="ECO:0000313" key="2">
    <source>
        <dbReference type="Proteomes" id="UP000007486"/>
    </source>
</evidence>
<dbReference type="AlphaFoldDB" id="F0R0D4"/>